<sequence>MLLEQHIAARAGILLLEQHLNAARPVNCCWSSNILLEQHLNAARAAFFLLEQKLKFRPLWCAIWDTKGVETLMSARAEKNAARAAFKCCSTSKMLLEQQIYCSTSIFSARAEKSCSTSIYF</sequence>
<accession>A0A9D4MDJ2</accession>
<proteinExistence type="predicted"/>
<evidence type="ECO:0000313" key="1">
    <source>
        <dbReference type="EMBL" id="KAH3873176.1"/>
    </source>
</evidence>
<protein>
    <submittedName>
        <fullName evidence="1">Uncharacterized protein</fullName>
    </submittedName>
</protein>
<organism evidence="1 2">
    <name type="scientific">Dreissena polymorpha</name>
    <name type="common">Zebra mussel</name>
    <name type="synonym">Mytilus polymorpha</name>
    <dbReference type="NCBI Taxonomy" id="45954"/>
    <lineage>
        <taxon>Eukaryota</taxon>
        <taxon>Metazoa</taxon>
        <taxon>Spiralia</taxon>
        <taxon>Lophotrochozoa</taxon>
        <taxon>Mollusca</taxon>
        <taxon>Bivalvia</taxon>
        <taxon>Autobranchia</taxon>
        <taxon>Heteroconchia</taxon>
        <taxon>Euheterodonta</taxon>
        <taxon>Imparidentia</taxon>
        <taxon>Neoheterodontei</taxon>
        <taxon>Myida</taxon>
        <taxon>Dreissenoidea</taxon>
        <taxon>Dreissenidae</taxon>
        <taxon>Dreissena</taxon>
    </lineage>
</organism>
<dbReference type="Proteomes" id="UP000828390">
    <property type="component" value="Unassembled WGS sequence"/>
</dbReference>
<evidence type="ECO:0000313" key="2">
    <source>
        <dbReference type="Proteomes" id="UP000828390"/>
    </source>
</evidence>
<reference evidence="1" key="1">
    <citation type="journal article" date="2019" name="bioRxiv">
        <title>The Genome of the Zebra Mussel, Dreissena polymorpha: A Resource for Invasive Species Research.</title>
        <authorList>
            <person name="McCartney M.A."/>
            <person name="Auch B."/>
            <person name="Kono T."/>
            <person name="Mallez S."/>
            <person name="Zhang Y."/>
            <person name="Obille A."/>
            <person name="Becker A."/>
            <person name="Abrahante J.E."/>
            <person name="Garbe J."/>
            <person name="Badalamenti J.P."/>
            <person name="Herman A."/>
            <person name="Mangelson H."/>
            <person name="Liachko I."/>
            <person name="Sullivan S."/>
            <person name="Sone E.D."/>
            <person name="Koren S."/>
            <person name="Silverstein K.A.T."/>
            <person name="Beckman K.B."/>
            <person name="Gohl D.M."/>
        </authorList>
    </citation>
    <scope>NUCLEOTIDE SEQUENCE</scope>
    <source>
        <strain evidence="1">Duluth1</strain>
        <tissue evidence="1">Whole animal</tissue>
    </source>
</reference>
<name>A0A9D4MDJ2_DREPO</name>
<keyword evidence="2" id="KW-1185">Reference proteome</keyword>
<comment type="caution">
    <text evidence="1">The sequence shown here is derived from an EMBL/GenBank/DDBJ whole genome shotgun (WGS) entry which is preliminary data.</text>
</comment>
<dbReference type="EMBL" id="JAIWYP010000002">
    <property type="protein sequence ID" value="KAH3873176.1"/>
    <property type="molecule type" value="Genomic_DNA"/>
</dbReference>
<reference evidence="1" key="2">
    <citation type="submission" date="2020-11" db="EMBL/GenBank/DDBJ databases">
        <authorList>
            <person name="McCartney M.A."/>
            <person name="Auch B."/>
            <person name="Kono T."/>
            <person name="Mallez S."/>
            <person name="Becker A."/>
            <person name="Gohl D.M."/>
            <person name="Silverstein K.A.T."/>
            <person name="Koren S."/>
            <person name="Bechman K.B."/>
            <person name="Herman A."/>
            <person name="Abrahante J.E."/>
            <person name="Garbe J."/>
        </authorList>
    </citation>
    <scope>NUCLEOTIDE SEQUENCE</scope>
    <source>
        <strain evidence="1">Duluth1</strain>
        <tissue evidence="1">Whole animal</tissue>
    </source>
</reference>
<gene>
    <name evidence="1" type="ORF">DPMN_036403</name>
</gene>
<dbReference type="AlphaFoldDB" id="A0A9D4MDJ2"/>